<accession>A0ABS7TFH4</accession>
<feature type="transmembrane region" description="Helical" evidence="9">
    <location>
        <begin position="248"/>
        <end position="266"/>
    </location>
</feature>
<keyword evidence="4 9" id="KW-0812">Transmembrane</keyword>
<dbReference type="HAMAP" id="MF_01464_B">
    <property type="entry name" value="SecF_B"/>
    <property type="match status" value="1"/>
</dbReference>
<dbReference type="InterPro" id="IPR022645">
    <property type="entry name" value="SecD/SecF_bac"/>
</dbReference>
<evidence type="ECO:0000256" key="5">
    <source>
        <dbReference type="ARBA" id="ARBA00022927"/>
    </source>
</evidence>
<dbReference type="Pfam" id="PF07549">
    <property type="entry name" value="Sec_GG"/>
    <property type="match status" value="1"/>
</dbReference>
<keyword evidence="8 9" id="KW-0472">Membrane</keyword>
<evidence type="ECO:0000256" key="8">
    <source>
        <dbReference type="ARBA" id="ARBA00023136"/>
    </source>
</evidence>
<evidence type="ECO:0000256" key="9">
    <source>
        <dbReference type="HAMAP-Rule" id="MF_01464"/>
    </source>
</evidence>
<dbReference type="EMBL" id="JAIQDJ010000005">
    <property type="protein sequence ID" value="MBZ4186619.1"/>
    <property type="molecule type" value="Genomic_DNA"/>
</dbReference>
<dbReference type="Proteomes" id="UP001430290">
    <property type="component" value="Unassembled WGS sequence"/>
</dbReference>
<dbReference type="InterPro" id="IPR022813">
    <property type="entry name" value="SecD/SecF_arch_bac"/>
</dbReference>
<keyword evidence="5 9" id="KW-0653">Protein transport</keyword>
<proteinExistence type="inferred from homology"/>
<dbReference type="PRINTS" id="PR01755">
    <property type="entry name" value="SECFTRNLCASE"/>
</dbReference>
<dbReference type="NCBIfam" id="TIGR00966">
    <property type="entry name" value="transloc_SecF"/>
    <property type="match status" value="1"/>
</dbReference>
<dbReference type="Pfam" id="PF02355">
    <property type="entry name" value="SecD_SecF_C"/>
    <property type="match status" value="1"/>
</dbReference>
<evidence type="ECO:0000313" key="12">
    <source>
        <dbReference type="Proteomes" id="UP001430290"/>
    </source>
</evidence>
<dbReference type="PANTHER" id="PTHR30081:SF8">
    <property type="entry name" value="PROTEIN TRANSLOCASE SUBUNIT SECF"/>
    <property type="match status" value="1"/>
</dbReference>
<comment type="caution">
    <text evidence="11">The sequence shown here is derived from an EMBL/GenBank/DDBJ whole genome shotgun (WGS) entry which is preliminary data.</text>
</comment>
<comment type="function">
    <text evidence="9">Part of the Sec protein translocase complex. Interacts with the SecYEG preprotein conducting channel. SecDF uses the proton motive force (PMF) to complete protein translocation after the ATP-dependent function of SecA.</text>
</comment>
<comment type="subunit">
    <text evidence="9">Forms a complex with SecD. Part of the essential Sec protein translocation apparatus which comprises SecA, SecYEG and auxiliary proteins SecDF-YajC and YidC.</text>
</comment>
<keyword evidence="6 9" id="KW-1133">Transmembrane helix</keyword>
<evidence type="ECO:0000256" key="2">
    <source>
        <dbReference type="ARBA" id="ARBA00022448"/>
    </source>
</evidence>
<protein>
    <recommendedName>
        <fullName evidence="9">Protein-export membrane protein SecF</fullName>
    </recommendedName>
</protein>
<reference evidence="11" key="1">
    <citation type="submission" date="2021-09" db="EMBL/GenBank/DDBJ databases">
        <authorList>
            <person name="Wu T."/>
            <person name="Guo S.Z."/>
        </authorList>
    </citation>
    <scope>NUCLEOTIDE SEQUENCE</scope>
    <source>
        <strain evidence="11">RSS-23</strain>
    </source>
</reference>
<keyword evidence="7 9" id="KW-0811">Translocation</keyword>
<gene>
    <name evidence="9 11" type="primary">secF</name>
    <name evidence="11" type="ORF">K7B09_09825</name>
</gene>
<evidence type="ECO:0000313" key="11">
    <source>
        <dbReference type="EMBL" id="MBZ4186619.1"/>
    </source>
</evidence>
<dbReference type="RefSeq" id="WP_223629295.1">
    <property type="nucleotide sequence ID" value="NZ_JAIQDJ010000005.1"/>
</dbReference>
<keyword evidence="2 9" id="KW-0813">Transport</keyword>
<name>A0ABS7TFH4_9GAMM</name>
<dbReference type="InterPro" id="IPR005665">
    <property type="entry name" value="SecF_bac"/>
</dbReference>
<keyword evidence="12" id="KW-1185">Reference proteome</keyword>
<evidence type="ECO:0000256" key="3">
    <source>
        <dbReference type="ARBA" id="ARBA00022475"/>
    </source>
</evidence>
<organism evidence="11 12">
    <name type="scientific">Thermomonas beijingensis</name>
    <dbReference type="NCBI Taxonomy" id="2872701"/>
    <lineage>
        <taxon>Bacteria</taxon>
        <taxon>Pseudomonadati</taxon>
        <taxon>Pseudomonadota</taxon>
        <taxon>Gammaproteobacteria</taxon>
        <taxon>Lysobacterales</taxon>
        <taxon>Lysobacteraceae</taxon>
        <taxon>Thermomonas</taxon>
    </lineage>
</organism>
<feature type="transmembrane region" description="Helical" evidence="9">
    <location>
        <begin position="24"/>
        <end position="48"/>
    </location>
</feature>
<evidence type="ECO:0000256" key="7">
    <source>
        <dbReference type="ARBA" id="ARBA00023010"/>
    </source>
</evidence>
<feature type="transmembrane region" description="Helical" evidence="9">
    <location>
        <begin position="198"/>
        <end position="219"/>
    </location>
</feature>
<dbReference type="Gene3D" id="1.20.1640.10">
    <property type="entry name" value="Multidrug efflux transporter AcrB transmembrane domain"/>
    <property type="match status" value="1"/>
</dbReference>
<feature type="transmembrane region" description="Helical" evidence="9">
    <location>
        <begin position="170"/>
        <end position="192"/>
    </location>
</feature>
<evidence type="ECO:0000259" key="10">
    <source>
        <dbReference type="Pfam" id="PF02355"/>
    </source>
</evidence>
<dbReference type="InterPro" id="IPR022646">
    <property type="entry name" value="SecD/SecF_CS"/>
</dbReference>
<evidence type="ECO:0000256" key="4">
    <source>
        <dbReference type="ARBA" id="ARBA00022692"/>
    </source>
</evidence>
<comment type="similarity">
    <text evidence="9">Belongs to the SecD/SecF family. SecF subfamily.</text>
</comment>
<dbReference type="PANTHER" id="PTHR30081">
    <property type="entry name" value="PROTEIN-EXPORT MEMBRANE PROTEIN SEC"/>
    <property type="match status" value="1"/>
</dbReference>
<feature type="transmembrane region" description="Helical" evidence="9">
    <location>
        <begin position="278"/>
        <end position="301"/>
    </location>
</feature>
<evidence type="ECO:0000256" key="6">
    <source>
        <dbReference type="ARBA" id="ARBA00022989"/>
    </source>
</evidence>
<feature type="domain" description="Protein export membrane protein SecD/SecF C-terminal" evidence="10">
    <location>
        <begin position="126"/>
        <end position="297"/>
    </location>
</feature>
<comment type="subcellular location">
    <subcellularLocation>
        <location evidence="1 9">Cell membrane</location>
        <topology evidence="1 9">Multi-pass membrane protein</topology>
    </subcellularLocation>
</comment>
<dbReference type="InterPro" id="IPR048634">
    <property type="entry name" value="SecD_SecF_C"/>
</dbReference>
<dbReference type="SUPFAM" id="SSF82866">
    <property type="entry name" value="Multidrug efflux transporter AcrB transmembrane domain"/>
    <property type="match status" value="1"/>
</dbReference>
<sequence length="322" mass="35410">MKLFPLHLIPNDTTIDFMRHRRPVLALMLVLLVASIAIIGLKGFNYALEFTGGTMVRTHFAKPIHVEDVRDRLTKAGIHNAQVQSVGSGSDVMIRLQPDAEHNNAADAAQKVSAQVLAAVNTPENAATVQPGEFVGPQVGRDLAMNGVYATLFMLVGFLIYIAARFEWKFAMVAIITAFFDLILTIAYMSMLGREFDLTVLAGMLSVMGFAINDIIVVFDRVRENFRSLRVDPLEVLNRSINQTLSRTIITAVMFFLSAMALYMYGGESMEGLAETHMIGAVIVVVSSVIVAVPMLTIGPFKVVKQDLMPKAKDHAELARRP</sequence>
<evidence type="ECO:0000256" key="1">
    <source>
        <dbReference type="ARBA" id="ARBA00004651"/>
    </source>
</evidence>
<feature type="transmembrane region" description="Helical" evidence="9">
    <location>
        <begin position="143"/>
        <end position="163"/>
    </location>
</feature>
<keyword evidence="3 9" id="KW-1003">Cell membrane</keyword>